<sequence length="74" mass="8696">MAIDTERLTVAVPGAGRGRHRSGFLRLAFAILWFYYEKRNTRRDLLDLTDDQLRDIGVTRREAHAEVSKSWFWS</sequence>
<organism evidence="2 3">
    <name type="scientific">Rhizobium miluonense</name>
    <dbReference type="NCBI Taxonomy" id="411945"/>
    <lineage>
        <taxon>Bacteria</taxon>
        <taxon>Pseudomonadati</taxon>
        <taxon>Pseudomonadota</taxon>
        <taxon>Alphaproteobacteria</taxon>
        <taxon>Hyphomicrobiales</taxon>
        <taxon>Rhizobiaceae</taxon>
        <taxon>Rhizobium/Agrobacterium group</taxon>
        <taxon>Rhizobium</taxon>
    </lineage>
</organism>
<dbReference type="RefSeq" id="WP_092855273.1">
    <property type="nucleotide sequence ID" value="NZ_FMAH01000050.1"/>
</dbReference>
<evidence type="ECO:0000313" key="2">
    <source>
        <dbReference type="EMBL" id="SCB45813.1"/>
    </source>
</evidence>
<dbReference type="EMBL" id="FMAH01000050">
    <property type="protein sequence ID" value="SCB45813.1"/>
    <property type="molecule type" value="Genomic_DNA"/>
</dbReference>
<dbReference type="STRING" id="411945.GA0061102_105027"/>
<gene>
    <name evidence="2" type="ORF">GA0061102_105027</name>
</gene>
<feature type="domain" description="YjiS-like" evidence="1">
    <location>
        <begin position="30"/>
        <end position="64"/>
    </location>
</feature>
<evidence type="ECO:0000313" key="3">
    <source>
        <dbReference type="Proteomes" id="UP000199435"/>
    </source>
</evidence>
<dbReference type="Proteomes" id="UP000199435">
    <property type="component" value="Unassembled WGS sequence"/>
</dbReference>
<accession>A0A1C3X0P5</accession>
<protein>
    <submittedName>
        <fullName evidence="2">Uncharacterized conserved protein YjiS, DUF1127 family</fullName>
    </submittedName>
</protein>
<reference evidence="3" key="1">
    <citation type="submission" date="2016-08" db="EMBL/GenBank/DDBJ databases">
        <authorList>
            <person name="Varghese N."/>
            <person name="Submissions Spin"/>
        </authorList>
    </citation>
    <scope>NUCLEOTIDE SEQUENCE [LARGE SCALE GENOMIC DNA]</scope>
    <source>
        <strain evidence="3">HAMBI 2971</strain>
    </source>
</reference>
<proteinExistence type="predicted"/>
<name>A0A1C3X0P5_9HYPH</name>
<dbReference type="AlphaFoldDB" id="A0A1C3X0P5"/>
<dbReference type="Pfam" id="PF06568">
    <property type="entry name" value="YjiS-like"/>
    <property type="match status" value="1"/>
</dbReference>
<evidence type="ECO:0000259" key="1">
    <source>
        <dbReference type="Pfam" id="PF06568"/>
    </source>
</evidence>
<dbReference type="OrthoDB" id="8399238at2"/>
<dbReference type="InterPro" id="IPR009506">
    <property type="entry name" value="YjiS-like"/>
</dbReference>
<keyword evidence="3" id="KW-1185">Reference proteome</keyword>